<reference evidence="1 2" key="1">
    <citation type="journal article" date="2011" name="Proc. Natl. Acad. Sci. U.S.A.">
        <title>Evolutionary erosion of yeast sex chromosomes by mating-type switching accidents.</title>
        <authorList>
            <person name="Gordon J.L."/>
            <person name="Armisen D."/>
            <person name="Proux-Wera E."/>
            <person name="Oheigeartaigh S.S."/>
            <person name="Byrne K.P."/>
            <person name="Wolfe K.H."/>
        </authorList>
    </citation>
    <scope>NUCLEOTIDE SEQUENCE [LARGE SCALE GENOMIC DNA]</scope>
    <source>
        <strain evidence="2">ATCC 24235 / CBS 4417 / NBRC 1672 / NRRL Y-8282 / UCD 70-5</strain>
    </source>
</reference>
<keyword evidence="2" id="KW-1185">Reference proteome</keyword>
<dbReference type="KEGG" id="tpf:TPHA_0L01770"/>
<accession>G8C052</accession>
<organism evidence="1 2">
    <name type="scientific">Tetrapisispora phaffii (strain ATCC 24235 / CBS 4417 / NBRC 1672 / NRRL Y-8282 / UCD 70-5)</name>
    <name type="common">Yeast</name>
    <name type="synonym">Fabospora phaffii</name>
    <dbReference type="NCBI Taxonomy" id="1071381"/>
    <lineage>
        <taxon>Eukaryota</taxon>
        <taxon>Fungi</taxon>
        <taxon>Dikarya</taxon>
        <taxon>Ascomycota</taxon>
        <taxon>Saccharomycotina</taxon>
        <taxon>Saccharomycetes</taxon>
        <taxon>Saccharomycetales</taxon>
        <taxon>Saccharomycetaceae</taxon>
        <taxon>Tetrapisispora</taxon>
    </lineage>
</organism>
<proteinExistence type="predicted"/>
<dbReference type="HOGENOM" id="CLU_1316187_0_0_1"/>
<dbReference type="EMBL" id="HE612867">
    <property type="protein sequence ID" value="CCE65530.1"/>
    <property type="molecule type" value="Genomic_DNA"/>
</dbReference>
<sequence length="209" mass="22257">MHCKKYAAVAVNGRGRRADVTLSAALHVQGPVVTRPRGAEASANGLVFSAGRAPRRILRASPAFPSDVSSRSATSARAAKPRRCAFPLGKILPVAATQLAAQKGTALRCGRLCVRHNPRALPARTCARPTHIRRAGLATPHARFTVHASIRDGGATPNSAEDAGNREKVNSFPLSDTLATQVLECMGAQQSRLKPSQKYSHVLMACRRL</sequence>
<dbReference type="AlphaFoldDB" id="G8C052"/>
<dbReference type="Proteomes" id="UP000005666">
    <property type="component" value="Chromosome 12"/>
</dbReference>
<evidence type="ECO:0000313" key="2">
    <source>
        <dbReference type="Proteomes" id="UP000005666"/>
    </source>
</evidence>
<dbReference type="RefSeq" id="XP_003687964.1">
    <property type="nucleotide sequence ID" value="XM_003687916.1"/>
</dbReference>
<evidence type="ECO:0000313" key="1">
    <source>
        <dbReference type="EMBL" id="CCE65530.1"/>
    </source>
</evidence>
<name>G8C052_TETPH</name>
<dbReference type="GeneID" id="11531605"/>
<gene>
    <name evidence="1" type="primary">TPHA0L01770</name>
    <name evidence="1" type="ordered locus">TPHA_0L01770</name>
</gene>
<protein>
    <submittedName>
        <fullName evidence="1">Uncharacterized protein</fullName>
    </submittedName>
</protein>